<dbReference type="Proteomes" id="UP000800092">
    <property type="component" value="Unassembled WGS sequence"/>
</dbReference>
<evidence type="ECO:0000313" key="2">
    <source>
        <dbReference type="Proteomes" id="UP000800092"/>
    </source>
</evidence>
<dbReference type="EMBL" id="ML991776">
    <property type="protein sequence ID" value="KAF2238374.1"/>
    <property type="molecule type" value="Genomic_DNA"/>
</dbReference>
<gene>
    <name evidence="1" type="ORF">EV356DRAFT_306298</name>
</gene>
<protein>
    <submittedName>
        <fullName evidence="1">Uncharacterized protein</fullName>
    </submittedName>
</protein>
<name>A0A6A6HJQ3_VIRVR</name>
<reference evidence="1" key="1">
    <citation type="journal article" date="2020" name="Stud. Mycol.">
        <title>101 Dothideomycetes genomes: a test case for predicting lifestyles and emergence of pathogens.</title>
        <authorList>
            <person name="Haridas S."/>
            <person name="Albert R."/>
            <person name="Binder M."/>
            <person name="Bloem J."/>
            <person name="Labutti K."/>
            <person name="Salamov A."/>
            <person name="Andreopoulos B."/>
            <person name="Baker S."/>
            <person name="Barry K."/>
            <person name="Bills G."/>
            <person name="Bluhm B."/>
            <person name="Cannon C."/>
            <person name="Castanera R."/>
            <person name="Culley D."/>
            <person name="Daum C."/>
            <person name="Ezra D."/>
            <person name="Gonzalez J."/>
            <person name="Henrissat B."/>
            <person name="Kuo A."/>
            <person name="Liang C."/>
            <person name="Lipzen A."/>
            <person name="Lutzoni F."/>
            <person name="Magnuson J."/>
            <person name="Mondo S."/>
            <person name="Nolan M."/>
            <person name="Ohm R."/>
            <person name="Pangilinan J."/>
            <person name="Park H.-J."/>
            <person name="Ramirez L."/>
            <person name="Alfaro M."/>
            <person name="Sun H."/>
            <person name="Tritt A."/>
            <person name="Yoshinaga Y."/>
            <person name="Zwiers L.-H."/>
            <person name="Turgeon B."/>
            <person name="Goodwin S."/>
            <person name="Spatafora J."/>
            <person name="Crous P."/>
            <person name="Grigoriev I."/>
        </authorList>
    </citation>
    <scope>NUCLEOTIDE SEQUENCE</scope>
    <source>
        <strain evidence="1">Tuck. ex Michener</strain>
    </source>
</reference>
<sequence length="92" mass="10441">MQSCGFLLPFQCMHMLGVLGGNRSRMRHHVVWWLSLHLGQKRAQKSIEKIKIKIKLGYGRTTGLVSSYVGGSNAIMSLSNYYVCFPPFLPRI</sequence>
<dbReference type="AlphaFoldDB" id="A0A6A6HJQ3"/>
<proteinExistence type="predicted"/>
<evidence type="ECO:0000313" key="1">
    <source>
        <dbReference type="EMBL" id="KAF2238374.1"/>
    </source>
</evidence>
<organism evidence="1 2">
    <name type="scientific">Viridothelium virens</name>
    <name type="common">Speckled blister lichen</name>
    <name type="synonym">Trypethelium virens</name>
    <dbReference type="NCBI Taxonomy" id="1048519"/>
    <lineage>
        <taxon>Eukaryota</taxon>
        <taxon>Fungi</taxon>
        <taxon>Dikarya</taxon>
        <taxon>Ascomycota</taxon>
        <taxon>Pezizomycotina</taxon>
        <taxon>Dothideomycetes</taxon>
        <taxon>Dothideomycetes incertae sedis</taxon>
        <taxon>Trypetheliales</taxon>
        <taxon>Trypetheliaceae</taxon>
        <taxon>Viridothelium</taxon>
    </lineage>
</organism>
<accession>A0A6A6HJQ3</accession>
<keyword evidence="2" id="KW-1185">Reference proteome</keyword>